<dbReference type="Gene3D" id="3.40.50.1820">
    <property type="entry name" value="alpha/beta hydrolase"/>
    <property type="match status" value="1"/>
</dbReference>
<dbReference type="PANTHER" id="PTHR43798">
    <property type="entry name" value="MONOACYLGLYCEROL LIPASE"/>
    <property type="match status" value="1"/>
</dbReference>
<protein>
    <submittedName>
        <fullName evidence="4">Alpha/beta hydrolase</fullName>
    </submittedName>
</protein>
<accession>A0A6C0G4Y3</accession>
<keyword evidence="5" id="KW-1185">Reference proteome</keyword>
<evidence type="ECO:0000313" key="5">
    <source>
        <dbReference type="Proteomes" id="UP000476064"/>
    </source>
</evidence>
<proteinExistence type="predicted"/>
<evidence type="ECO:0000256" key="1">
    <source>
        <dbReference type="ARBA" id="ARBA00022801"/>
    </source>
</evidence>
<feature type="region of interest" description="Disordered" evidence="2">
    <location>
        <begin position="283"/>
        <end position="304"/>
    </location>
</feature>
<feature type="domain" description="Serine aminopeptidase S33" evidence="3">
    <location>
        <begin position="25"/>
        <end position="216"/>
    </location>
</feature>
<reference evidence="4 5" key="1">
    <citation type="submission" date="2020-01" db="EMBL/GenBank/DDBJ databases">
        <title>Paenibacillus sp. nov., isolated from tomato rhizosphere.</title>
        <authorList>
            <person name="Weon H.-Y."/>
            <person name="Lee S.A."/>
        </authorList>
    </citation>
    <scope>NUCLEOTIDE SEQUENCE [LARGE SCALE GENOMIC DNA]</scope>
    <source>
        <strain evidence="4 5">12200R-189</strain>
    </source>
</reference>
<dbReference type="InterPro" id="IPR022742">
    <property type="entry name" value="Hydrolase_4"/>
</dbReference>
<gene>
    <name evidence="4" type="ORF">GXP70_08800</name>
</gene>
<dbReference type="InterPro" id="IPR029058">
    <property type="entry name" value="AB_hydrolase_fold"/>
</dbReference>
<dbReference type="Proteomes" id="UP000476064">
    <property type="component" value="Chromosome"/>
</dbReference>
<sequence>MPFFHIGDVGLYVQEPAAGGQGREGTVICVHPPCLTSRLFGSIEDQLGATHRLIRWDIRGHGFSDSGNSRMTLGMIAEDMRLLLDKLDVKRAYVCAYGAGSFPALAALLLHPQRFVGGMLLSGSAAYTDIRSRSKLQAAYISSMLAPKEPIAFKAAWSEARTRTEFEELRTEAKLGDPARWRDYAAACLEDGLERRVRHIKQPVLLLYGAKDSLGGIYASRLHRLLPNSELFGINGAKGQLATHEPVTTSFVMSRWMAKQEHPELADTHDEREALLRELSDHGVKEGAEGSVTHAQTLRNSYVH</sequence>
<dbReference type="EMBL" id="CP048209">
    <property type="protein sequence ID" value="QHT60035.1"/>
    <property type="molecule type" value="Genomic_DNA"/>
</dbReference>
<organism evidence="4 5">
    <name type="scientific">Paenibacillus lycopersici</name>
    <dbReference type="NCBI Taxonomy" id="2704462"/>
    <lineage>
        <taxon>Bacteria</taxon>
        <taxon>Bacillati</taxon>
        <taxon>Bacillota</taxon>
        <taxon>Bacilli</taxon>
        <taxon>Bacillales</taxon>
        <taxon>Paenibacillaceae</taxon>
        <taxon>Paenibacillus</taxon>
    </lineage>
</organism>
<evidence type="ECO:0000313" key="4">
    <source>
        <dbReference type="EMBL" id="QHT60035.1"/>
    </source>
</evidence>
<evidence type="ECO:0000256" key="2">
    <source>
        <dbReference type="SAM" id="MobiDB-lite"/>
    </source>
</evidence>
<dbReference type="AlphaFoldDB" id="A0A6C0G4Y3"/>
<feature type="compositionally biased region" description="Polar residues" evidence="2">
    <location>
        <begin position="293"/>
        <end position="304"/>
    </location>
</feature>
<dbReference type="PANTHER" id="PTHR43798:SF31">
    <property type="entry name" value="AB HYDROLASE SUPERFAMILY PROTEIN YCLE"/>
    <property type="match status" value="1"/>
</dbReference>
<dbReference type="SUPFAM" id="SSF53474">
    <property type="entry name" value="alpha/beta-Hydrolases"/>
    <property type="match status" value="1"/>
</dbReference>
<dbReference type="KEGG" id="plyc:GXP70_08800"/>
<dbReference type="InterPro" id="IPR050266">
    <property type="entry name" value="AB_hydrolase_sf"/>
</dbReference>
<dbReference type="GO" id="GO:0016020">
    <property type="term" value="C:membrane"/>
    <property type="evidence" value="ECO:0007669"/>
    <property type="project" value="TreeGrafter"/>
</dbReference>
<dbReference type="GO" id="GO:0016787">
    <property type="term" value="F:hydrolase activity"/>
    <property type="evidence" value="ECO:0007669"/>
    <property type="project" value="UniProtKB-KW"/>
</dbReference>
<keyword evidence="1 4" id="KW-0378">Hydrolase</keyword>
<dbReference type="RefSeq" id="WP_162356100.1">
    <property type="nucleotide sequence ID" value="NZ_CP048209.1"/>
</dbReference>
<name>A0A6C0G4Y3_9BACL</name>
<dbReference type="Pfam" id="PF12146">
    <property type="entry name" value="Hydrolase_4"/>
    <property type="match status" value="1"/>
</dbReference>
<evidence type="ECO:0000259" key="3">
    <source>
        <dbReference type="Pfam" id="PF12146"/>
    </source>
</evidence>